<keyword evidence="5 9" id="KW-0812">Transmembrane</keyword>
<keyword evidence="4 9" id="KW-0997">Cell inner membrane</keyword>
<comment type="similarity">
    <text evidence="8 9">Belongs to the TRAP transporter small permease family.</text>
</comment>
<comment type="function">
    <text evidence="9">Part of the tripartite ATP-independent periplasmic (TRAP) transport system.</text>
</comment>
<evidence type="ECO:0000256" key="2">
    <source>
        <dbReference type="ARBA" id="ARBA00022448"/>
    </source>
</evidence>
<dbReference type="InterPro" id="IPR007387">
    <property type="entry name" value="TRAP_DctQ"/>
</dbReference>
<dbReference type="PANTHER" id="PTHR35011:SF2">
    <property type="entry name" value="2,3-DIKETO-L-GULONATE TRAP TRANSPORTER SMALL PERMEASE PROTEIN YIAM"/>
    <property type="match status" value="1"/>
</dbReference>
<feature type="transmembrane region" description="Helical" evidence="9">
    <location>
        <begin position="53"/>
        <end position="76"/>
    </location>
</feature>
<evidence type="ECO:0000313" key="13">
    <source>
        <dbReference type="Proteomes" id="UP000298179"/>
    </source>
</evidence>
<comment type="subcellular location">
    <subcellularLocation>
        <location evidence="1 9">Cell inner membrane</location>
        <topology evidence="1 9">Multi-pass membrane protein</topology>
    </subcellularLocation>
</comment>
<evidence type="ECO:0000256" key="9">
    <source>
        <dbReference type="RuleBase" id="RU369079"/>
    </source>
</evidence>
<evidence type="ECO:0000256" key="10">
    <source>
        <dbReference type="SAM" id="MobiDB-lite"/>
    </source>
</evidence>
<keyword evidence="6 9" id="KW-1133">Transmembrane helix</keyword>
<dbReference type="EMBL" id="SOZD01000003">
    <property type="protein sequence ID" value="TFF23208.1"/>
    <property type="molecule type" value="Genomic_DNA"/>
</dbReference>
<keyword evidence="7 9" id="KW-0472">Membrane</keyword>
<keyword evidence="2 9" id="KW-0813">Transport</keyword>
<reference evidence="12 13" key="1">
    <citation type="submission" date="2019-03" db="EMBL/GenBank/DDBJ databases">
        <title>Jiella endophytica sp. nov., a novel endophytic bacterium isolated from root of Ficus microcarpa Linn. f.</title>
        <authorList>
            <person name="Tuo L."/>
        </authorList>
    </citation>
    <scope>NUCLEOTIDE SEQUENCE [LARGE SCALE GENOMIC DNA]</scope>
    <source>
        <strain evidence="12 13">CBS5Q-3</strain>
    </source>
</reference>
<dbReference type="GO" id="GO:0022857">
    <property type="term" value="F:transmembrane transporter activity"/>
    <property type="evidence" value="ECO:0007669"/>
    <property type="project" value="UniProtKB-UniRule"/>
</dbReference>
<evidence type="ECO:0000256" key="7">
    <source>
        <dbReference type="ARBA" id="ARBA00023136"/>
    </source>
</evidence>
<evidence type="ECO:0000256" key="5">
    <source>
        <dbReference type="ARBA" id="ARBA00022692"/>
    </source>
</evidence>
<accession>A0A4Y8RJH7</accession>
<dbReference type="InterPro" id="IPR055348">
    <property type="entry name" value="DctQ"/>
</dbReference>
<dbReference type="Proteomes" id="UP000298179">
    <property type="component" value="Unassembled WGS sequence"/>
</dbReference>
<dbReference type="GO" id="GO:0005886">
    <property type="term" value="C:plasma membrane"/>
    <property type="evidence" value="ECO:0007669"/>
    <property type="project" value="UniProtKB-SubCell"/>
</dbReference>
<dbReference type="PANTHER" id="PTHR35011">
    <property type="entry name" value="2,3-DIKETO-L-GULONATE TRAP TRANSPORTER SMALL PERMEASE PROTEIN YIAM"/>
    <property type="match status" value="1"/>
</dbReference>
<name>A0A4Y8RJH7_9HYPH</name>
<proteinExistence type="inferred from homology"/>
<dbReference type="AlphaFoldDB" id="A0A4Y8RJH7"/>
<feature type="transmembrane region" description="Helical" evidence="9">
    <location>
        <begin position="168"/>
        <end position="189"/>
    </location>
</feature>
<evidence type="ECO:0000259" key="11">
    <source>
        <dbReference type="Pfam" id="PF04290"/>
    </source>
</evidence>
<evidence type="ECO:0000256" key="6">
    <source>
        <dbReference type="ARBA" id="ARBA00022989"/>
    </source>
</evidence>
<feature type="compositionally biased region" description="Basic and acidic residues" evidence="10">
    <location>
        <begin position="7"/>
        <end position="30"/>
    </location>
</feature>
<evidence type="ECO:0000313" key="12">
    <source>
        <dbReference type="EMBL" id="TFF23208.1"/>
    </source>
</evidence>
<sequence>MLALPGDLRDYRGGAVREGRPAGNRDDRGRQPPPSSGAWEGFVRQAAKFLGEILTWVVIGLMVVLTTVVIVAVIYRKAGASLSWYDEVASVLLAWITYYGAALAALKRGHIGFDDVLLSLPIPARKVAVIVAEFLVLFFFALLAWAGYTVLTILQGETLVSLTWVPVSLTQSVIPIGAVLFIVCELLSLPDYWRLVMSGHSTEHAVMAHDATPERPSSNGGQG</sequence>
<comment type="caution">
    <text evidence="12">The sequence shown here is derived from an EMBL/GenBank/DDBJ whole genome shotgun (WGS) entry which is preliminary data.</text>
</comment>
<evidence type="ECO:0000256" key="4">
    <source>
        <dbReference type="ARBA" id="ARBA00022519"/>
    </source>
</evidence>
<feature type="transmembrane region" description="Helical" evidence="9">
    <location>
        <begin position="127"/>
        <end position="148"/>
    </location>
</feature>
<evidence type="ECO:0000256" key="8">
    <source>
        <dbReference type="ARBA" id="ARBA00038436"/>
    </source>
</evidence>
<feature type="domain" description="Tripartite ATP-independent periplasmic transporters DctQ component" evidence="11">
    <location>
        <begin position="66"/>
        <end position="187"/>
    </location>
</feature>
<protein>
    <recommendedName>
        <fullName evidence="9">TRAP transporter small permease protein</fullName>
    </recommendedName>
</protein>
<feature type="region of interest" description="Disordered" evidence="10">
    <location>
        <begin position="1"/>
        <end position="38"/>
    </location>
</feature>
<dbReference type="GO" id="GO:0015740">
    <property type="term" value="P:C4-dicarboxylate transport"/>
    <property type="evidence" value="ECO:0007669"/>
    <property type="project" value="TreeGrafter"/>
</dbReference>
<keyword evidence="3" id="KW-1003">Cell membrane</keyword>
<dbReference type="OrthoDB" id="5801785at2"/>
<gene>
    <name evidence="12" type="ORF">E3C22_12310</name>
</gene>
<feature type="transmembrane region" description="Helical" evidence="9">
    <location>
        <begin position="88"/>
        <end position="106"/>
    </location>
</feature>
<organism evidence="12 13">
    <name type="scientific">Jiella endophytica</name>
    <dbReference type="NCBI Taxonomy" id="2558362"/>
    <lineage>
        <taxon>Bacteria</taxon>
        <taxon>Pseudomonadati</taxon>
        <taxon>Pseudomonadota</taxon>
        <taxon>Alphaproteobacteria</taxon>
        <taxon>Hyphomicrobiales</taxon>
        <taxon>Aurantimonadaceae</taxon>
        <taxon>Jiella</taxon>
    </lineage>
</organism>
<evidence type="ECO:0000256" key="3">
    <source>
        <dbReference type="ARBA" id="ARBA00022475"/>
    </source>
</evidence>
<keyword evidence="13" id="KW-1185">Reference proteome</keyword>
<evidence type="ECO:0000256" key="1">
    <source>
        <dbReference type="ARBA" id="ARBA00004429"/>
    </source>
</evidence>
<dbReference type="Pfam" id="PF04290">
    <property type="entry name" value="DctQ"/>
    <property type="match status" value="1"/>
</dbReference>
<comment type="subunit">
    <text evidence="9">The complex comprises the extracytoplasmic solute receptor protein and the two transmembrane proteins.</text>
</comment>